<dbReference type="KEGG" id="gtt:GUITHDRAFT_156465"/>
<reference evidence="3" key="2">
    <citation type="submission" date="2012-11" db="EMBL/GenBank/DDBJ databases">
        <authorList>
            <person name="Kuo A."/>
            <person name="Curtis B.A."/>
            <person name="Tanifuji G."/>
            <person name="Burki F."/>
            <person name="Gruber A."/>
            <person name="Irimia M."/>
            <person name="Maruyama S."/>
            <person name="Arias M.C."/>
            <person name="Ball S.G."/>
            <person name="Gile G.H."/>
            <person name="Hirakawa Y."/>
            <person name="Hopkins J.F."/>
            <person name="Rensing S.A."/>
            <person name="Schmutz J."/>
            <person name="Symeonidi A."/>
            <person name="Elias M."/>
            <person name="Eveleigh R.J."/>
            <person name="Herman E.K."/>
            <person name="Klute M.J."/>
            <person name="Nakayama T."/>
            <person name="Obornik M."/>
            <person name="Reyes-Prieto A."/>
            <person name="Armbrust E.V."/>
            <person name="Aves S.J."/>
            <person name="Beiko R.G."/>
            <person name="Coutinho P."/>
            <person name="Dacks J.B."/>
            <person name="Durnford D.G."/>
            <person name="Fast N.M."/>
            <person name="Green B.R."/>
            <person name="Grisdale C."/>
            <person name="Hempe F."/>
            <person name="Henrissat B."/>
            <person name="Hoppner M.P."/>
            <person name="Ishida K.-I."/>
            <person name="Kim E."/>
            <person name="Koreny L."/>
            <person name="Kroth P.G."/>
            <person name="Liu Y."/>
            <person name="Malik S.-B."/>
            <person name="Maier U.G."/>
            <person name="McRose D."/>
            <person name="Mock T."/>
            <person name="Neilson J.A."/>
            <person name="Onodera N.T."/>
            <person name="Poole A.M."/>
            <person name="Pritham E.J."/>
            <person name="Richards T.A."/>
            <person name="Rocap G."/>
            <person name="Roy S.W."/>
            <person name="Sarai C."/>
            <person name="Schaack S."/>
            <person name="Shirato S."/>
            <person name="Slamovits C.H."/>
            <person name="Spencer D.F."/>
            <person name="Suzuki S."/>
            <person name="Worden A.Z."/>
            <person name="Zauner S."/>
            <person name="Barry K."/>
            <person name="Bell C."/>
            <person name="Bharti A.K."/>
            <person name="Crow J.A."/>
            <person name="Grimwood J."/>
            <person name="Kramer R."/>
            <person name="Lindquist E."/>
            <person name="Lucas S."/>
            <person name="Salamov A."/>
            <person name="McFadden G.I."/>
            <person name="Lane C.E."/>
            <person name="Keeling P.J."/>
            <person name="Gray M.W."/>
            <person name="Grigoriev I.V."/>
            <person name="Archibald J.M."/>
        </authorList>
    </citation>
    <scope>NUCLEOTIDE SEQUENCE</scope>
    <source>
        <strain evidence="3">CCMP2712</strain>
    </source>
</reference>
<organism evidence="1">
    <name type="scientific">Guillardia theta (strain CCMP2712)</name>
    <name type="common">Cryptophyte</name>
    <dbReference type="NCBI Taxonomy" id="905079"/>
    <lineage>
        <taxon>Eukaryota</taxon>
        <taxon>Cryptophyceae</taxon>
        <taxon>Pyrenomonadales</taxon>
        <taxon>Geminigeraceae</taxon>
        <taxon>Guillardia</taxon>
    </lineage>
</organism>
<dbReference type="EMBL" id="JH993227">
    <property type="protein sequence ID" value="EKX31890.1"/>
    <property type="molecule type" value="Genomic_DNA"/>
</dbReference>
<reference evidence="2" key="3">
    <citation type="submission" date="2015-06" db="UniProtKB">
        <authorList>
            <consortium name="EnsemblProtists"/>
        </authorList>
    </citation>
    <scope>IDENTIFICATION</scope>
</reference>
<proteinExistence type="predicted"/>
<dbReference type="PaxDb" id="55529-EKX31890"/>
<gene>
    <name evidence="1" type="ORF">GUITHDRAFT_156465</name>
</gene>
<accession>L1I7Q8</accession>
<dbReference type="Proteomes" id="UP000011087">
    <property type="component" value="Unassembled WGS sequence"/>
</dbReference>
<sequence length="82" mass="9359">MRSCSRAQQSLIVDLSSQRTFEKSNAKEKHSTVKVLELEVEEAERHSPSPHDFGRNDCDAKTEAAEYPNCNSQLLKILLNIW</sequence>
<evidence type="ECO:0000313" key="1">
    <source>
        <dbReference type="EMBL" id="EKX31890.1"/>
    </source>
</evidence>
<dbReference type="GeneID" id="17288615"/>
<evidence type="ECO:0000313" key="3">
    <source>
        <dbReference type="Proteomes" id="UP000011087"/>
    </source>
</evidence>
<keyword evidence="3" id="KW-1185">Reference proteome</keyword>
<dbReference type="HOGENOM" id="CLU_2563269_0_0_1"/>
<protein>
    <submittedName>
        <fullName evidence="1 2">Uncharacterized protein</fullName>
    </submittedName>
</protein>
<dbReference type="AlphaFoldDB" id="L1I7Q8"/>
<dbReference type="EnsemblProtists" id="EKX31890">
    <property type="protein sequence ID" value="EKX31890"/>
    <property type="gene ID" value="GUITHDRAFT_156465"/>
</dbReference>
<dbReference type="RefSeq" id="XP_005818870.1">
    <property type="nucleotide sequence ID" value="XM_005818813.1"/>
</dbReference>
<reference evidence="1 3" key="1">
    <citation type="journal article" date="2012" name="Nature">
        <title>Algal genomes reveal evolutionary mosaicism and the fate of nucleomorphs.</title>
        <authorList>
            <consortium name="DOE Joint Genome Institute"/>
            <person name="Curtis B.A."/>
            <person name="Tanifuji G."/>
            <person name="Burki F."/>
            <person name="Gruber A."/>
            <person name="Irimia M."/>
            <person name="Maruyama S."/>
            <person name="Arias M.C."/>
            <person name="Ball S.G."/>
            <person name="Gile G.H."/>
            <person name="Hirakawa Y."/>
            <person name="Hopkins J.F."/>
            <person name="Kuo A."/>
            <person name="Rensing S.A."/>
            <person name="Schmutz J."/>
            <person name="Symeonidi A."/>
            <person name="Elias M."/>
            <person name="Eveleigh R.J."/>
            <person name="Herman E.K."/>
            <person name="Klute M.J."/>
            <person name="Nakayama T."/>
            <person name="Obornik M."/>
            <person name="Reyes-Prieto A."/>
            <person name="Armbrust E.V."/>
            <person name="Aves S.J."/>
            <person name="Beiko R.G."/>
            <person name="Coutinho P."/>
            <person name="Dacks J.B."/>
            <person name="Durnford D.G."/>
            <person name="Fast N.M."/>
            <person name="Green B.R."/>
            <person name="Grisdale C.J."/>
            <person name="Hempel F."/>
            <person name="Henrissat B."/>
            <person name="Hoppner M.P."/>
            <person name="Ishida K."/>
            <person name="Kim E."/>
            <person name="Koreny L."/>
            <person name="Kroth P.G."/>
            <person name="Liu Y."/>
            <person name="Malik S.B."/>
            <person name="Maier U.G."/>
            <person name="McRose D."/>
            <person name="Mock T."/>
            <person name="Neilson J.A."/>
            <person name="Onodera N.T."/>
            <person name="Poole A.M."/>
            <person name="Pritham E.J."/>
            <person name="Richards T.A."/>
            <person name="Rocap G."/>
            <person name="Roy S.W."/>
            <person name="Sarai C."/>
            <person name="Schaack S."/>
            <person name="Shirato S."/>
            <person name="Slamovits C.H."/>
            <person name="Spencer D.F."/>
            <person name="Suzuki S."/>
            <person name="Worden A.Z."/>
            <person name="Zauner S."/>
            <person name="Barry K."/>
            <person name="Bell C."/>
            <person name="Bharti A.K."/>
            <person name="Crow J.A."/>
            <person name="Grimwood J."/>
            <person name="Kramer R."/>
            <person name="Lindquist E."/>
            <person name="Lucas S."/>
            <person name="Salamov A."/>
            <person name="McFadden G.I."/>
            <person name="Lane C.E."/>
            <person name="Keeling P.J."/>
            <person name="Gray M.W."/>
            <person name="Grigoriev I.V."/>
            <person name="Archibald J.M."/>
        </authorList>
    </citation>
    <scope>NUCLEOTIDE SEQUENCE</scope>
    <source>
        <strain evidence="1 3">CCMP2712</strain>
    </source>
</reference>
<name>L1I7Q8_GUITC</name>
<evidence type="ECO:0000313" key="2">
    <source>
        <dbReference type="EnsemblProtists" id="EKX31890"/>
    </source>
</evidence>